<comment type="caution">
    <text evidence="5">The sequence shown here is derived from an EMBL/GenBank/DDBJ whole genome shotgun (WGS) entry which is preliminary data.</text>
</comment>
<keyword evidence="6" id="KW-1185">Reference proteome</keyword>
<evidence type="ECO:0000259" key="4">
    <source>
        <dbReference type="PROSITE" id="PS50158"/>
    </source>
</evidence>
<feature type="region of interest" description="Disordered" evidence="3">
    <location>
        <begin position="196"/>
        <end position="241"/>
    </location>
</feature>
<keyword evidence="1" id="KW-0507">mRNA processing</keyword>
<dbReference type="EMBL" id="AACS02000028">
    <property type="protein sequence ID" value="EAU80276.1"/>
    <property type="molecule type" value="Genomic_DNA"/>
</dbReference>
<feature type="compositionally biased region" description="Low complexity" evidence="3">
    <location>
        <begin position="301"/>
        <end position="334"/>
    </location>
</feature>
<evidence type="ECO:0000313" key="5">
    <source>
        <dbReference type="EMBL" id="EAU80276.1"/>
    </source>
</evidence>
<protein>
    <recommendedName>
        <fullName evidence="4">CCHC-type domain-containing protein</fullName>
    </recommendedName>
</protein>
<keyword evidence="2" id="KW-0863">Zinc-finger</keyword>
<evidence type="ECO:0000256" key="1">
    <source>
        <dbReference type="ARBA" id="ARBA00022664"/>
    </source>
</evidence>
<dbReference type="InterPro" id="IPR021109">
    <property type="entry name" value="Peptidase_aspartic_dom_sf"/>
</dbReference>
<dbReference type="InParanoid" id="A8PI96"/>
<organism evidence="5 6">
    <name type="scientific">Coprinopsis cinerea (strain Okayama-7 / 130 / ATCC MYA-4618 / FGSC 9003)</name>
    <name type="common">Inky cap fungus</name>
    <name type="synonym">Hormographiella aspergillata</name>
    <dbReference type="NCBI Taxonomy" id="240176"/>
    <lineage>
        <taxon>Eukaryota</taxon>
        <taxon>Fungi</taxon>
        <taxon>Dikarya</taxon>
        <taxon>Basidiomycota</taxon>
        <taxon>Agaricomycotina</taxon>
        <taxon>Agaricomycetes</taxon>
        <taxon>Agaricomycetidae</taxon>
        <taxon>Agaricales</taxon>
        <taxon>Agaricineae</taxon>
        <taxon>Psathyrellaceae</taxon>
        <taxon>Coprinopsis</taxon>
    </lineage>
</organism>
<dbReference type="OrthoDB" id="5596707at2759"/>
<dbReference type="CDD" id="cd00303">
    <property type="entry name" value="retropepsin_like"/>
    <property type="match status" value="1"/>
</dbReference>
<keyword evidence="2" id="KW-0862">Zinc</keyword>
<feature type="domain" description="CCHC-type" evidence="4">
    <location>
        <begin position="134"/>
        <end position="149"/>
    </location>
</feature>
<gene>
    <name evidence="5" type="ORF">CC1G_13270</name>
</gene>
<dbReference type="AlphaFoldDB" id="A8PI96"/>
<dbReference type="SUPFAM" id="SSF50630">
    <property type="entry name" value="Acid proteases"/>
    <property type="match status" value="1"/>
</dbReference>
<dbReference type="VEuPathDB" id="FungiDB:CC1G_13270"/>
<sequence>MLLLKGIAAYIREPLLEHMRLKNPDHLPGTPWSTDSIRQSMNHAIAQARENEELGVGPRPPGADGVTPSSDSARTPFDARNVPPPPPPAHPSDDKLDKVCDALSKLTVSVQNSRLGGSSSQAEQYAQGPRSRVCNFCSDAGHFMRECPSRKEYLAKKWCKEDDKGRIIFADGTGITFDNARGRNFKERVDNWLNDHPSFKGANASTSAAQQNTQTPIPSHYFNSVNSSVGNAGGPPPVVGAFVQSKEKDDFREEEDEIEVLKSLTARKEALLEEKKLWSGRVRGGEKGPGKDSGGTDTPKKTTANAGATTTSTTAATAGSTSAASTTPTATSTSPVVTKETRSYISGYDDPTALARVKKMIDETVIPTTFADLMAISSDMRRSQADTCRTRRVQDQKTIGIDGLESGDNITVDDRKDGSLHVAHSFLQHPVSGQVKVPEGWVTASHSESIRTISLVLDNRFALRAILDEGSSIVSIPESLWEKTGWAINRDFVISMESANGSITKTLGVVENVHCRVGTIDAFLQVHVVPNAPYCFLLGRPFHVLLKAHFENRADGSVMIELNCPNTHQRILLPTFENEPRSTVFDTANGRALDF</sequence>
<dbReference type="KEGG" id="cci:CC1G_13270"/>
<dbReference type="RefSeq" id="XP_001841538.1">
    <property type="nucleotide sequence ID" value="XM_001841486.1"/>
</dbReference>
<dbReference type="eggNOG" id="ENOG502SRIE">
    <property type="taxonomic scope" value="Eukaryota"/>
</dbReference>
<dbReference type="Gene3D" id="2.40.70.10">
    <property type="entry name" value="Acid Proteases"/>
    <property type="match status" value="1"/>
</dbReference>
<evidence type="ECO:0000256" key="2">
    <source>
        <dbReference type="PROSITE-ProRule" id="PRU00047"/>
    </source>
</evidence>
<name>A8PI96_COPC7</name>
<feature type="compositionally biased region" description="Basic and acidic residues" evidence="3">
    <location>
        <begin position="280"/>
        <end position="290"/>
    </location>
</feature>
<dbReference type="PROSITE" id="PS50158">
    <property type="entry name" value="ZF_CCHC"/>
    <property type="match status" value="1"/>
</dbReference>
<dbReference type="GeneID" id="6018246"/>
<dbReference type="GO" id="GO:0008270">
    <property type="term" value="F:zinc ion binding"/>
    <property type="evidence" value="ECO:0007669"/>
    <property type="project" value="UniProtKB-KW"/>
</dbReference>
<feature type="compositionally biased region" description="Polar residues" evidence="3">
    <location>
        <begin position="203"/>
        <end position="225"/>
    </location>
</feature>
<dbReference type="SUPFAM" id="SSF57756">
    <property type="entry name" value="Retrovirus zinc finger-like domains"/>
    <property type="match status" value="1"/>
</dbReference>
<evidence type="ECO:0000256" key="3">
    <source>
        <dbReference type="SAM" id="MobiDB-lite"/>
    </source>
</evidence>
<feature type="region of interest" description="Disordered" evidence="3">
    <location>
        <begin position="280"/>
        <end position="339"/>
    </location>
</feature>
<proteinExistence type="predicted"/>
<dbReference type="InterPro" id="IPR001878">
    <property type="entry name" value="Znf_CCHC"/>
</dbReference>
<feature type="region of interest" description="Disordered" evidence="3">
    <location>
        <begin position="51"/>
        <end position="96"/>
    </location>
</feature>
<keyword evidence="2" id="KW-0479">Metal-binding</keyword>
<evidence type="ECO:0000313" key="6">
    <source>
        <dbReference type="Proteomes" id="UP000001861"/>
    </source>
</evidence>
<dbReference type="InterPro" id="IPR036875">
    <property type="entry name" value="Znf_CCHC_sf"/>
</dbReference>
<reference evidence="5 6" key="1">
    <citation type="journal article" date="2010" name="Proc. Natl. Acad. Sci. U.S.A.">
        <title>Insights into evolution of multicellular fungi from the assembled chromosomes of the mushroom Coprinopsis cinerea (Coprinus cinereus).</title>
        <authorList>
            <person name="Stajich J.E."/>
            <person name="Wilke S.K."/>
            <person name="Ahren D."/>
            <person name="Au C.H."/>
            <person name="Birren B.W."/>
            <person name="Borodovsky M."/>
            <person name="Burns C."/>
            <person name="Canback B."/>
            <person name="Casselton L.A."/>
            <person name="Cheng C.K."/>
            <person name="Deng J."/>
            <person name="Dietrich F.S."/>
            <person name="Fargo D.C."/>
            <person name="Farman M.L."/>
            <person name="Gathman A.C."/>
            <person name="Goldberg J."/>
            <person name="Guigo R."/>
            <person name="Hoegger P.J."/>
            <person name="Hooker J.B."/>
            <person name="Huggins A."/>
            <person name="James T.Y."/>
            <person name="Kamada T."/>
            <person name="Kilaru S."/>
            <person name="Kodira C."/>
            <person name="Kues U."/>
            <person name="Kupfer D."/>
            <person name="Kwan H.S."/>
            <person name="Lomsadze A."/>
            <person name="Li W."/>
            <person name="Lilly W.W."/>
            <person name="Ma L.J."/>
            <person name="Mackey A.J."/>
            <person name="Manning G."/>
            <person name="Martin F."/>
            <person name="Muraguchi H."/>
            <person name="Natvig D.O."/>
            <person name="Palmerini H."/>
            <person name="Ramesh M.A."/>
            <person name="Rehmeyer C.J."/>
            <person name="Roe B.A."/>
            <person name="Shenoy N."/>
            <person name="Stanke M."/>
            <person name="Ter-Hovhannisyan V."/>
            <person name="Tunlid A."/>
            <person name="Velagapudi R."/>
            <person name="Vision T.J."/>
            <person name="Zeng Q."/>
            <person name="Zolan M.E."/>
            <person name="Pukkila P.J."/>
        </authorList>
    </citation>
    <scope>NUCLEOTIDE SEQUENCE [LARGE SCALE GENOMIC DNA]</scope>
    <source>
        <strain evidence="6">Okayama-7 / 130 / ATCC MYA-4618 / FGSC 9003</strain>
    </source>
</reference>
<dbReference type="GO" id="GO:0003676">
    <property type="term" value="F:nucleic acid binding"/>
    <property type="evidence" value="ECO:0007669"/>
    <property type="project" value="InterPro"/>
</dbReference>
<dbReference type="Proteomes" id="UP000001861">
    <property type="component" value="Unassembled WGS sequence"/>
</dbReference>
<dbReference type="OMA" id="HESGPHI"/>
<dbReference type="GO" id="GO:0006397">
    <property type="term" value="P:mRNA processing"/>
    <property type="evidence" value="ECO:0007669"/>
    <property type="project" value="UniProtKB-KW"/>
</dbReference>
<accession>A8PI96</accession>